<proteinExistence type="predicted"/>
<evidence type="ECO:0000313" key="1">
    <source>
        <dbReference type="EMBL" id="THF54325.1"/>
    </source>
</evidence>
<protein>
    <submittedName>
        <fullName evidence="1">Uncharacterized protein</fullName>
    </submittedName>
</protein>
<organism evidence="1 2">
    <name type="scientific">Ollibium composti</name>
    <dbReference type="NCBI Taxonomy" id="2675109"/>
    <lineage>
        <taxon>Bacteria</taxon>
        <taxon>Pseudomonadati</taxon>
        <taxon>Pseudomonadota</taxon>
        <taxon>Alphaproteobacteria</taxon>
        <taxon>Hyphomicrobiales</taxon>
        <taxon>Phyllobacteriaceae</taxon>
        <taxon>Ollibium</taxon>
    </lineage>
</organism>
<accession>A0ABY2Q0S8</accession>
<dbReference type="EMBL" id="SSNY01000034">
    <property type="protein sequence ID" value="THF54325.1"/>
    <property type="molecule type" value="Genomic_DNA"/>
</dbReference>
<reference evidence="1 2" key="1">
    <citation type="submission" date="2019-04" db="EMBL/GenBank/DDBJ databases">
        <title>Mesorhizobium composti sp. nov., isolated from compost.</title>
        <authorList>
            <person name="Lin S.-Y."/>
            <person name="Hameed A."/>
            <person name="Hsieh Y.-T."/>
            <person name="Young C.-C."/>
        </authorList>
    </citation>
    <scope>NUCLEOTIDE SEQUENCE [LARGE SCALE GENOMIC DNA]</scope>
    <source>
        <strain evidence="1 2">CC-YTH430</strain>
    </source>
</reference>
<name>A0ABY2Q0S8_9HYPH</name>
<comment type="caution">
    <text evidence="1">The sequence shown here is derived from an EMBL/GenBank/DDBJ whole genome shotgun (WGS) entry which is preliminary data.</text>
</comment>
<dbReference type="Proteomes" id="UP000306441">
    <property type="component" value="Unassembled WGS sequence"/>
</dbReference>
<gene>
    <name evidence="1" type="ORF">E6C48_22370</name>
</gene>
<evidence type="ECO:0000313" key="2">
    <source>
        <dbReference type="Proteomes" id="UP000306441"/>
    </source>
</evidence>
<sequence length="126" mass="14036">MSEKPAAGHIAKPCNQLPDNLRFVHTNCGLPLRTVDLPQRVPSFPECINIYLRVLPQCIDHNVQLSLGFARFGKNLSQKGLVVDVIDAIDNLVGSPRLRCWPFGFARMRPLGITKLYVNLLISAES</sequence>
<dbReference type="RefSeq" id="WP_136360403.1">
    <property type="nucleotide sequence ID" value="NZ_SSNY01000034.1"/>
</dbReference>
<keyword evidence="2" id="KW-1185">Reference proteome</keyword>